<organism evidence="2 3">
    <name type="scientific">Dorcoceras hygrometricum</name>
    <dbReference type="NCBI Taxonomy" id="472368"/>
    <lineage>
        <taxon>Eukaryota</taxon>
        <taxon>Viridiplantae</taxon>
        <taxon>Streptophyta</taxon>
        <taxon>Embryophyta</taxon>
        <taxon>Tracheophyta</taxon>
        <taxon>Spermatophyta</taxon>
        <taxon>Magnoliopsida</taxon>
        <taxon>eudicotyledons</taxon>
        <taxon>Gunneridae</taxon>
        <taxon>Pentapetalae</taxon>
        <taxon>asterids</taxon>
        <taxon>lamiids</taxon>
        <taxon>Lamiales</taxon>
        <taxon>Gesneriaceae</taxon>
        <taxon>Didymocarpoideae</taxon>
        <taxon>Trichosporeae</taxon>
        <taxon>Loxocarpinae</taxon>
        <taxon>Dorcoceras</taxon>
    </lineage>
</organism>
<protein>
    <submittedName>
        <fullName evidence="2">Uncharacterized protein</fullName>
    </submittedName>
</protein>
<accession>A0A2Z7BWQ9</accession>
<dbReference type="AlphaFoldDB" id="A0A2Z7BWQ9"/>
<name>A0A2Z7BWQ9_9LAMI</name>
<evidence type="ECO:0000256" key="1">
    <source>
        <dbReference type="SAM" id="MobiDB-lite"/>
    </source>
</evidence>
<keyword evidence="3" id="KW-1185">Reference proteome</keyword>
<evidence type="ECO:0000313" key="3">
    <source>
        <dbReference type="Proteomes" id="UP000250235"/>
    </source>
</evidence>
<dbReference type="Proteomes" id="UP000250235">
    <property type="component" value="Unassembled WGS sequence"/>
</dbReference>
<dbReference type="EMBL" id="KV003326">
    <property type="protein sequence ID" value="KZV36630.1"/>
    <property type="molecule type" value="Genomic_DNA"/>
</dbReference>
<feature type="region of interest" description="Disordered" evidence="1">
    <location>
        <begin position="16"/>
        <end position="75"/>
    </location>
</feature>
<proteinExistence type="predicted"/>
<evidence type="ECO:0000313" key="2">
    <source>
        <dbReference type="EMBL" id="KZV36630.1"/>
    </source>
</evidence>
<sequence length="75" mass="8262">MSSSIAIPVRSVLNAVDSSPESPEVKGPWLPDQAELGSRMLPGTRRNPPISGRRTSPSSWRRGDVRQFRGSYPRS</sequence>
<gene>
    <name evidence="2" type="ORF">F511_28579</name>
</gene>
<reference evidence="2 3" key="1">
    <citation type="journal article" date="2015" name="Proc. Natl. Acad. Sci. U.S.A.">
        <title>The resurrection genome of Boea hygrometrica: A blueprint for survival of dehydration.</title>
        <authorList>
            <person name="Xiao L."/>
            <person name="Yang G."/>
            <person name="Zhang L."/>
            <person name="Yang X."/>
            <person name="Zhao S."/>
            <person name="Ji Z."/>
            <person name="Zhou Q."/>
            <person name="Hu M."/>
            <person name="Wang Y."/>
            <person name="Chen M."/>
            <person name="Xu Y."/>
            <person name="Jin H."/>
            <person name="Xiao X."/>
            <person name="Hu G."/>
            <person name="Bao F."/>
            <person name="Hu Y."/>
            <person name="Wan P."/>
            <person name="Li L."/>
            <person name="Deng X."/>
            <person name="Kuang T."/>
            <person name="Xiang C."/>
            <person name="Zhu J.K."/>
            <person name="Oliver M.J."/>
            <person name="He Y."/>
        </authorList>
    </citation>
    <scope>NUCLEOTIDE SEQUENCE [LARGE SCALE GENOMIC DNA]</scope>
    <source>
        <strain evidence="3">cv. XS01</strain>
    </source>
</reference>